<organism evidence="2 3">
    <name type="scientific">Castellaniella hirudinis</name>
    <dbReference type="NCBI Taxonomy" id="1144617"/>
    <lineage>
        <taxon>Bacteria</taxon>
        <taxon>Pseudomonadati</taxon>
        <taxon>Pseudomonadota</taxon>
        <taxon>Betaproteobacteria</taxon>
        <taxon>Burkholderiales</taxon>
        <taxon>Alcaligenaceae</taxon>
        <taxon>Castellaniella</taxon>
    </lineage>
</organism>
<keyword evidence="3" id="KW-1185">Reference proteome</keyword>
<feature type="transmembrane region" description="Helical" evidence="1">
    <location>
        <begin position="325"/>
        <end position="346"/>
    </location>
</feature>
<dbReference type="EMBL" id="JBHSDY010000002">
    <property type="protein sequence ID" value="MFC4297173.1"/>
    <property type="molecule type" value="Genomic_DNA"/>
</dbReference>
<keyword evidence="1" id="KW-0812">Transmembrane</keyword>
<dbReference type="Proteomes" id="UP001595756">
    <property type="component" value="Unassembled WGS sequence"/>
</dbReference>
<evidence type="ECO:0000313" key="2">
    <source>
        <dbReference type="EMBL" id="MFC4297173.1"/>
    </source>
</evidence>
<dbReference type="Pfam" id="PF05940">
    <property type="entry name" value="NnrS"/>
    <property type="match status" value="1"/>
</dbReference>
<feature type="transmembrane region" description="Helical" evidence="1">
    <location>
        <begin position="21"/>
        <end position="47"/>
    </location>
</feature>
<keyword evidence="1" id="KW-0472">Membrane</keyword>
<feature type="transmembrane region" description="Helical" evidence="1">
    <location>
        <begin position="385"/>
        <end position="403"/>
    </location>
</feature>
<dbReference type="RefSeq" id="WP_376811731.1">
    <property type="nucleotide sequence ID" value="NZ_JBHSDY010000002.1"/>
</dbReference>
<reference evidence="3" key="1">
    <citation type="journal article" date="2019" name="Int. J. Syst. Evol. Microbiol.">
        <title>The Global Catalogue of Microorganisms (GCM) 10K type strain sequencing project: providing services to taxonomists for standard genome sequencing and annotation.</title>
        <authorList>
            <consortium name="The Broad Institute Genomics Platform"/>
            <consortium name="The Broad Institute Genome Sequencing Center for Infectious Disease"/>
            <person name="Wu L."/>
            <person name="Ma J."/>
        </authorList>
    </citation>
    <scope>NUCLEOTIDE SEQUENCE [LARGE SCALE GENOMIC DNA]</scope>
    <source>
        <strain evidence="3">CGMCC 1.19029</strain>
    </source>
</reference>
<protein>
    <submittedName>
        <fullName evidence="2">NnrS family protein</fullName>
    </submittedName>
</protein>
<feature type="transmembrane region" description="Helical" evidence="1">
    <location>
        <begin position="222"/>
        <end position="241"/>
    </location>
</feature>
<sequence length="434" mass="46861">MSRLLNIEEPAAAPARPSMTAFLALGFRPLYLAGAAWALISIALWIFAPQVLDGPLPQVYWHAHEMLWGFIITIAVGFLLTASATWTGFNPLSGRPLGLLCLLWLVARAGFLTGGLTGFWIATAAELLFFLTAAVSLMRVMVKGRSRRNYGLPVLMLALGAADLLYLLAALRGDYALLMQRFDLGLIGMAVIALLIARRVIPFFAMRMVQGLQIPMLTRSGHVQMVFSALALAAGVLMQIVPPAAGGPAFLPLFMAFSLALTGLISLGQLLAWKPLAVLPKPMLWILYLGYACIGLGLLFAAVQISGLFDPTLLRGLLARSATHVHLIGMAGFCILIIGMLTRTALGHLGRPLALDRSMLASYWLMIAAVVFRLAALWPSTASQALLHLAACAWILCMVLYLWRFAPMLIRPRPDKPAPAVAPPRPAAQPAQAR</sequence>
<name>A0ABV8RVJ3_9BURK</name>
<feature type="transmembrane region" description="Helical" evidence="1">
    <location>
        <begin position="358"/>
        <end position="379"/>
    </location>
</feature>
<feature type="transmembrane region" description="Helical" evidence="1">
    <location>
        <begin position="285"/>
        <end position="305"/>
    </location>
</feature>
<feature type="transmembrane region" description="Helical" evidence="1">
    <location>
        <begin position="253"/>
        <end position="273"/>
    </location>
</feature>
<feature type="transmembrane region" description="Helical" evidence="1">
    <location>
        <begin position="182"/>
        <end position="201"/>
    </location>
</feature>
<gene>
    <name evidence="2" type="ORF">ACFO0J_03860</name>
</gene>
<feature type="transmembrane region" description="Helical" evidence="1">
    <location>
        <begin position="119"/>
        <end position="138"/>
    </location>
</feature>
<comment type="caution">
    <text evidence="2">The sequence shown here is derived from an EMBL/GenBank/DDBJ whole genome shotgun (WGS) entry which is preliminary data.</text>
</comment>
<evidence type="ECO:0000313" key="3">
    <source>
        <dbReference type="Proteomes" id="UP001595756"/>
    </source>
</evidence>
<feature type="transmembrane region" description="Helical" evidence="1">
    <location>
        <begin position="67"/>
        <end position="89"/>
    </location>
</feature>
<feature type="transmembrane region" description="Helical" evidence="1">
    <location>
        <begin position="150"/>
        <end position="170"/>
    </location>
</feature>
<proteinExistence type="predicted"/>
<evidence type="ECO:0000256" key="1">
    <source>
        <dbReference type="SAM" id="Phobius"/>
    </source>
</evidence>
<accession>A0ABV8RVJ3</accession>
<dbReference type="InterPro" id="IPR010266">
    <property type="entry name" value="NnrS"/>
</dbReference>
<keyword evidence="1" id="KW-1133">Transmembrane helix</keyword>